<keyword evidence="1" id="KW-0472">Membrane</keyword>
<protein>
    <recommendedName>
        <fullName evidence="4">Transporter suffix domain-containing protein</fullName>
    </recommendedName>
</protein>
<reference evidence="2 3" key="1">
    <citation type="submission" date="2020-08" db="EMBL/GenBank/DDBJ databases">
        <title>Bridging the membrane lipid divide: bacteria of the FCB group superphylum have the potential to synthesize archaeal ether lipids.</title>
        <authorList>
            <person name="Villanueva L."/>
            <person name="Von Meijenfeldt F.A.B."/>
            <person name="Westbye A.B."/>
            <person name="Yadav S."/>
            <person name="Hopmans E.C."/>
            <person name="Dutilh B.E."/>
            <person name="Sinninghe Damste J.S."/>
        </authorList>
    </citation>
    <scope>NUCLEOTIDE SEQUENCE [LARGE SCALE GENOMIC DNA]</scope>
    <source>
        <strain evidence="2">NIOZ-UU27</strain>
    </source>
</reference>
<sequence>MAEKKPTGGQTRPGWRFCGGIMLFVLGLLSPLFIPLVTATALPTGWKTALSGLLMLGIPELLWVAAAAIMGKAGFNHIKGKFWGFFKKMAPSDEVSLARYRVGLVMFLLPILFGWVGPYLLQRIPGYENYRFAANLIGDLLLLSSLFVLGGDFWDKLRGLFIHRAKIKIPARDPK</sequence>
<evidence type="ECO:0000256" key="1">
    <source>
        <dbReference type="SAM" id="Phobius"/>
    </source>
</evidence>
<keyword evidence="1" id="KW-0812">Transmembrane</keyword>
<organism evidence="2 3">
    <name type="scientific">Candidatus Desulfacyla euxinica</name>
    <dbReference type="NCBI Taxonomy" id="2841693"/>
    <lineage>
        <taxon>Bacteria</taxon>
        <taxon>Deltaproteobacteria</taxon>
        <taxon>Candidatus Desulfacyla</taxon>
    </lineage>
</organism>
<keyword evidence="1" id="KW-1133">Transmembrane helix</keyword>
<gene>
    <name evidence="2" type="ORF">H8E19_05050</name>
</gene>
<dbReference type="Proteomes" id="UP000650524">
    <property type="component" value="Unassembled WGS sequence"/>
</dbReference>
<dbReference type="AlphaFoldDB" id="A0A8J6T5R9"/>
<name>A0A8J6T5R9_9DELT</name>
<evidence type="ECO:0000313" key="3">
    <source>
        <dbReference type="Proteomes" id="UP000650524"/>
    </source>
</evidence>
<feature type="transmembrane region" description="Helical" evidence="1">
    <location>
        <begin position="21"/>
        <end position="41"/>
    </location>
</feature>
<proteinExistence type="predicted"/>
<feature type="transmembrane region" description="Helical" evidence="1">
    <location>
        <begin position="61"/>
        <end position="78"/>
    </location>
</feature>
<evidence type="ECO:0000313" key="2">
    <source>
        <dbReference type="EMBL" id="MBC8176751.1"/>
    </source>
</evidence>
<dbReference type="EMBL" id="JACNJD010000158">
    <property type="protein sequence ID" value="MBC8176751.1"/>
    <property type="molecule type" value="Genomic_DNA"/>
</dbReference>
<accession>A0A8J6T5R9</accession>
<feature type="transmembrane region" description="Helical" evidence="1">
    <location>
        <begin position="132"/>
        <end position="154"/>
    </location>
</feature>
<evidence type="ECO:0008006" key="4">
    <source>
        <dbReference type="Google" id="ProtNLM"/>
    </source>
</evidence>
<comment type="caution">
    <text evidence="2">The sequence shown here is derived from an EMBL/GenBank/DDBJ whole genome shotgun (WGS) entry which is preliminary data.</text>
</comment>
<feature type="transmembrane region" description="Helical" evidence="1">
    <location>
        <begin position="98"/>
        <end position="120"/>
    </location>
</feature>